<dbReference type="AlphaFoldDB" id="A0A804JAX1"/>
<name>A0A804JAX1_MUSAM</name>
<reference evidence="2" key="1">
    <citation type="submission" date="2021-05" db="UniProtKB">
        <authorList>
            <consortium name="EnsemblPlants"/>
        </authorList>
    </citation>
    <scope>IDENTIFICATION</scope>
    <source>
        <strain evidence="2">subsp. malaccensis</strain>
    </source>
</reference>
<accession>A0A804JAX1</accession>
<evidence type="ECO:0000313" key="3">
    <source>
        <dbReference type="Proteomes" id="UP000012960"/>
    </source>
</evidence>
<dbReference type="Gramene" id="Ma05_t32130.1">
    <property type="protein sequence ID" value="Ma05_p32130.1"/>
    <property type="gene ID" value="Ma05_g32130"/>
</dbReference>
<sequence length="110" mass="12291">MQQPKKEPDDLEGIADAAPDALPKVKANKKEKKRKRKDKDSSVEGFSVFKSSESLSSILERNALEVTSAEMKKDVEKEIEKASILRKKYGIHISRHVVPPPLESFGELSS</sequence>
<dbReference type="EnsemblPlants" id="Ma05_t32130.1">
    <property type="protein sequence ID" value="Ma05_p32130.1"/>
    <property type="gene ID" value="Ma05_g32130"/>
</dbReference>
<organism evidence="2 3">
    <name type="scientific">Musa acuminata subsp. malaccensis</name>
    <name type="common">Wild banana</name>
    <name type="synonym">Musa malaccensis</name>
    <dbReference type="NCBI Taxonomy" id="214687"/>
    <lineage>
        <taxon>Eukaryota</taxon>
        <taxon>Viridiplantae</taxon>
        <taxon>Streptophyta</taxon>
        <taxon>Embryophyta</taxon>
        <taxon>Tracheophyta</taxon>
        <taxon>Spermatophyta</taxon>
        <taxon>Magnoliopsida</taxon>
        <taxon>Liliopsida</taxon>
        <taxon>Zingiberales</taxon>
        <taxon>Musaceae</taxon>
        <taxon>Musa</taxon>
    </lineage>
</organism>
<dbReference type="InParanoid" id="A0A804JAX1"/>
<keyword evidence="3" id="KW-1185">Reference proteome</keyword>
<evidence type="ECO:0000313" key="2">
    <source>
        <dbReference type="EnsemblPlants" id="Ma05_p32130.1"/>
    </source>
</evidence>
<evidence type="ECO:0000256" key="1">
    <source>
        <dbReference type="SAM" id="MobiDB-lite"/>
    </source>
</evidence>
<feature type="region of interest" description="Disordered" evidence="1">
    <location>
        <begin position="1"/>
        <end position="44"/>
    </location>
</feature>
<dbReference type="Proteomes" id="UP000012960">
    <property type="component" value="Unplaced"/>
</dbReference>
<feature type="compositionally biased region" description="Basic residues" evidence="1">
    <location>
        <begin position="26"/>
        <end position="37"/>
    </location>
</feature>
<protein>
    <submittedName>
        <fullName evidence="2">Uncharacterized protein</fullName>
    </submittedName>
</protein>
<proteinExistence type="predicted"/>